<feature type="transmembrane region" description="Helical" evidence="1">
    <location>
        <begin position="91"/>
        <end position="114"/>
    </location>
</feature>
<evidence type="ECO:0000313" key="3">
    <source>
        <dbReference type="Proteomes" id="UP001629244"/>
    </source>
</evidence>
<dbReference type="Proteomes" id="UP001629244">
    <property type="component" value="Unassembled WGS sequence"/>
</dbReference>
<dbReference type="RefSeq" id="WP_408078032.1">
    <property type="nucleotide sequence ID" value="NZ_JBELQC010000001.1"/>
</dbReference>
<keyword evidence="1" id="KW-0472">Membrane</keyword>
<dbReference type="EMBL" id="JBELQC010000001">
    <property type="protein sequence ID" value="MFL9841115.1"/>
    <property type="molecule type" value="Genomic_DNA"/>
</dbReference>
<reference evidence="2 3" key="1">
    <citation type="submission" date="2024-06" db="EMBL/GenBank/DDBJ databases">
        <authorList>
            <person name="Kaempfer P."/>
            <person name="Viver T."/>
        </authorList>
    </citation>
    <scope>NUCLEOTIDE SEQUENCE [LARGE SCALE GENOMIC DNA]</scope>
    <source>
        <strain evidence="2 3">ST-64</strain>
    </source>
</reference>
<keyword evidence="3" id="KW-1185">Reference proteome</keyword>
<evidence type="ECO:0000256" key="1">
    <source>
        <dbReference type="SAM" id="Phobius"/>
    </source>
</evidence>
<accession>A0ABW8YPF5</accession>
<evidence type="ECO:0000313" key="2">
    <source>
        <dbReference type="EMBL" id="MFL9841115.1"/>
    </source>
</evidence>
<sequence>MTPNRIESATAIASPIVDAELSLGPRIAHGALLSVALAATVVVTALWLTEPDLPYRTRAALIALSLIGATWASYALWVLMQRRVLFARQRLVAGWIAVAFTSVFTAGAFAIAIFGNHASGLAAGAMGLALLAVAGRFLVRARTRLNALQERLRELEAMHGGAA</sequence>
<keyword evidence="1" id="KW-0812">Transmembrane</keyword>
<feature type="transmembrane region" description="Helical" evidence="1">
    <location>
        <begin position="120"/>
        <end position="139"/>
    </location>
</feature>
<gene>
    <name evidence="2" type="ORF">ABS767_09090</name>
</gene>
<organism evidence="2 3">
    <name type="scientific">Sphingomonas plantiphila</name>
    <dbReference type="NCBI Taxonomy" id="3163295"/>
    <lineage>
        <taxon>Bacteria</taxon>
        <taxon>Pseudomonadati</taxon>
        <taxon>Pseudomonadota</taxon>
        <taxon>Alphaproteobacteria</taxon>
        <taxon>Sphingomonadales</taxon>
        <taxon>Sphingomonadaceae</taxon>
        <taxon>Sphingomonas</taxon>
    </lineage>
</organism>
<feature type="transmembrane region" description="Helical" evidence="1">
    <location>
        <begin position="60"/>
        <end position="79"/>
    </location>
</feature>
<keyword evidence="1" id="KW-1133">Transmembrane helix</keyword>
<feature type="transmembrane region" description="Helical" evidence="1">
    <location>
        <begin position="30"/>
        <end position="48"/>
    </location>
</feature>
<name>A0ABW8YPF5_9SPHN</name>
<proteinExistence type="predicted"/>
<comment type="caution">
    <text evidence="2">The sequence shown here is derived from an EMBL/GenBank/DDBJ whole genome shotgun (WGS) entry which is preliminary data.</text>
</comment>
<protein>
    <submittedName>
        <fullName evidence="2">Uncharacterized protein</fullName>
    </submittedName>
</protein>